<keyword evidence="1" id="KW-1015">Disulfide bond</keyword>
<proteinExistence type="predicted"/>
<sequence>MCTYRYGQQFKSKALIDLLLFILVLSDCYLTTSGSNGKVIGGRKAVLGEFPATVCLDGIIRCGGTLVSLVTVITAGHCFFLKEKRVNPSDIVIIGGTVDLEEESGDKQYRVNDIALAFLESAFIETKTLKPAFFPASNAAGMREYMDRIKASNATCHGTGYGFVSMEPKIISQYLKVIELSLLPDIVLPELIEYEMCAISNKAFHQTSYGDSGSTFLCGGQIVGLTKGGLGTLPDDEHINVLVFTLLGPYFEDFGLGGCDGMPNFLFLPVVLLCFLFSSFYCSRI</sequence>
<dbReference type="RefSeq" id="XP_014246265.1">
    <property type="nucleotide sequence ID" value="XM_014390779.1"/>
</dbReference>
<dbReference type="PROSITE" id="PS00134">
    <property type="entry name" value="TRYPSIN_HIS"/>
    <property type="match status" value="1"/>
</dbReference>
<dbReference type="InterPro" id="IPR009003">
    <property type="entry name" value="Peptidase_S1_PA"/>
</dbReference>
<organism evidence="5 6">
    <name type="scientific">Cimex lectularius</name>
    <name type="common">Bed bug</name>
    <name type="synonym">Acanthia lectularia</name>
    <dbReference type="NCBI Taxonomy" id="79782"/>
    <lineage>
        <taxon>Eukaryota</taxon>
        <taxon>Metazoa</taxon>
        <taxon>Ecdysozoa</taxon>
        <taxon>Arthropoda</taxon>
        <taxon>Hexapoda</taxon>
        <taxon>Insecta</taxon>
        <taxon>Pterygota</taxon>
        <taxon>Neoptera</taxon>
        <taxon>Paraneoptera</taxon>
        <taxon>Hemiptera</taxon>
        <taxon>Heteroptera</taxon>
        <taxon>Panheteroptera</taxon>
        <taxon>Cimicomorpha</taxon>
        <taxon>Cimicidae</taxon>
        <taxon>Cimex</taxon>
    </lineage>
</organism>
<feature type="transmembrane region" description="Helical" evidence="2">
    <location>
        <begin position="265"/>
        <end position="283"/>
    </location>
</feature>
<evidence type="ECO:0000313" key="5">
    <source>
        <dbReference type="EnsemblMetazoa" id="XP_014246265.1"/>
    </source>
</evidence>
<keyword evidence="2" id="KW-0812">Transmembrane</keyword>
<dbReference type="PROSITE" id="PS50240">
    <property type="entry name" value="TRYPSIN_DOM"/>
    <property type="match status" value="1"/>
</dbReference>
<feature type="signal peptide" evidence="3">
    <location>
        <begin position="1"/>
        <end position="26"/>
    </location>
</feature>
<dbReference type="GO" id="GO:0004252">
    <property type="term" value="F:serine-type endopeptidase activity"/>
    <property type="evidence" value="ECO:0007669"/>
    <property type="project" value="InterPro"/>
</dbReference>
<keyword evidence="6" id="KW-1185">Reference proteome</keyword>
<dbReference type="OrthoDB" id="10061449at2759"/>
<dbReference type="GO" id="GO:0006508">
    <property type="term" value="P:proteolysis"/>
    <property type="evidence" value="ECO:0007669"/>
    <property type="project" value="InterPro"/>
</dbReference>
<feature type="chain" id="PRO_5035248653" description="Peptidase S1 domain-containing protein" evidence="3">
    <location>
        <begin position="27"/>
        <end position="285"/>
    </location>
</feature>
<dbReference type="Pfam" id="PF00089">
    <property type="entry name" value="Trypsin"/>
    <property type="match status" value="1"/>
</dbReference>
<evidence type="ECO:0000256" key="2">
    <source>
        <dbReference type="SAM" id="Phobius"/>
    </source>
</evidence>
<evidence type="ECO:0000256" key="1">
    <source>
        <dbReference type="ARBA" id="ARBA00023157"/>
    </source>
</evidence>
<dbReference type="InterPro" id="IPR043504">
    <property type="entry name" value="Peptidase_S1_PA_chymotrypsin"/>
</dbReference>
<keyword evidence="2" id="KW-0472">Membrane</keyword>
<dbReference type="KEGG" id="clec:106664787"/>
<reference evidence="5" key="1">
    <citation type="submission" date="2022-01" db="UniProtKB">
        <authorList>
            <consortium name="EnsemblMetazoa"/>
        </authorList>
    </citation>
    <scope>IDENTIFICATION</scope>
</reference>
<dbReference type="PANTHER" id="PTHR24252">
    <property type="entry name" value="ACROSIN-RELATED"/>
    <property type="match status" value="1"/>
</dbReference>
<dbReference type="InterPro" id="IPR001254">
    <property type="entry name" value="Trypsin_dom"/>
</dbReference>
<dbReference type="AlphaFoldDB" id="A0A8I6RJK3"/>
<dbReference type="GeneID" id="106664787"/>
<keyword evidence="2" id="KW-1133">Transmembrane helix</keyword>
<feature type="domain" description="Peptidase S1" evidence="4">
    <location>
        <begin position="39"/>
        <end position="285"/>
    </location>
</feature>
<protein>
    <recommendedName>
        <fullName evidence="4">Peptidase S1 domain-containing protein</fullName>
    </recommendedName>
</protein>
<dbReference type="PANTHER" id="PTHR24252:SF7">
    <property type="entry name" value="HYALIN"/>
    <property type="match status" value="1"/>
</dbReference>
<dbReference type="InterPro" id="IPR018114">
    <property type="entry name" value="TRYPSIN_HIS"/>
</dbReference>
<keyword evidence="3" id="KW-0732">Signal</keyword>
<dbReference type="EnsemblMetazoa" id="XM_014390779.1">
    <property type="protein sequence ID" value="XP_014246265.1"/>
    <property type="gene ID" value="LOC106664787"/>
</dbReference>
<dbReference type="SMART" id="SM00020">
    <property type="entry name" value="Tryp_SPc"/>
    <property type="match status" value="1"/>
</dbReference>
<dbReference type="Proteomes" id="UP000494040">
    <property type="component" value="Unassembled WGS sequence"/>
</dbReference>
<evidence type="ECO:0000259" key="4">
    <source>
        <dbReference type="PROSITE" id="PS50240"/>
    </source>
</evidence>
<evidence type="ECO:0000313" key="6">
    <source>
        <dbReference type="Proteomes" id="UP000494040"/>
    </source>
</evidence>
<name>A0A8I6RJK3_CIMLE</name>
<accession>A0A8I6RJK3</accession>
<dbReference type="Gene3D" id="2.40.10.10">
    <property type="entry name" value="Trypsin-like serine proteases"/>
    <property type="match status" value="1"/>
</dbReference>
<dbReference type="SUPFAM" id="SSF50494">
    <property type="entry name" value="Trypsin-like serine proteases"/>
    <property type="match status" value="1"/>
</dbReference>
<evidence type="ECO:0000256" key="3">
    <source>
        <dbReference type="SAM" id="SignalP"/>
    </source>
</evidence>